<dbReference type="PANTHER" id="PTHR30137">
    <property type="entry name" value="LUCIFERASE-LIKE MONOOXYGENASE"/>
    <property type="match status" value="1"/>
</dbReference>
<dbReference type="NCBIfam" id="TIGR03558">
    <property type="entry name" value="oxido_grp_1"/>
    <property type="match status" value="1"/>
</dbReference>
<comment type="caution">
    <text evidence="4">The sequence shown here is derived from an EMBL/GenBank/DDBJ whole genome shotgun (WGS) entry which is preliminary data.</text>
</comment>
<evidence type="ECO:0000313" key="5">
    <source>
        <dbReference type="Proteomes" id="UP000003704"/>
    </source>
</evidence>
<evidence type="ECO:0000259" key="3">
    <source>
        <dbReference type="Pfam" id="PF00296"/>
    </source>
</evidence>
<gene>
    <name evidence="4" type="ORF">WQQ_29670</name>
</gene>
<name>I8T609_9GAMM</name>
<dbReference type="InterPro" id="IPR036661">
    <property type="entry name" value="Luciferase-like_sf"/>
</dbReference>
<dbReference type="EMBL" id="AKGD01000002">
    <property type="protein sequence ID" value="EIT69385.1"/>
    <property type="molecule type" value="Genomic_DNA"/>
</dbReference>
<evidence type="ECO:0000256" key="2">
    <source>
        <dbReference type="ARBA" id="ARBA00074555"/>
    </source>
</evidence>
<comment type="similarity">
    <text evidence="1">To bacterial alkanal monooxygenase alpha and beta chains.</text>
</comment>
<dbReference type="CDD" id="cd00347">
    <property type="entry name" value="Flavin_utilizing_monoxygenases"/>
    <property type="match status" value="1"/>
</dbReference>
<evidence type="ECO:0000313" key="4">
    <source>
        <dbReference type="EMBL" id="EIT69385.1"/>
    </source>
</evidence>
<dbReference type="Pfam" id="PF00296">
    <property type="entry name" value="Bac_luciferase"/>
    <property type="match status" value="1"/>
</dbReference>
<dbReference type="InterPro" id="IPR011251">
    <property type="entry name" value="Luciferase-like_dom"/>
</dbReference>
<reference evidence="4 5" key="1">
    <citation type="journal article" date="2012" name="J. Bacteriol.">
        <title>Genome Sequence of n-Alkane-Degrading Hydrocarboniphaga effusa Strain AP103T (ATCC BAA-332T).</title>
        <authorList>
            <person name="Chang H.K."/>
            <person name="Zylstra G.J."/>
            <person name="Chae J.C."/>
        </authorList>
    </citation>
    <scope>NUCLEOTIDE SEQUENCE [LARGE SCALE GENOMIC DNA]</scope>
    <source>
        <strain evidence="4 5">AP103</strain>
    </source>
</reference>
<feature type="domain" description="Luciferase-like" evidence="3">
    <location>
        <begin position="20"/>
        <end position="303"/>
    </location>
</feature>
<organism evidence="4 5">
    <name type="scientific">Hydrocarboniphaga effusa AP103</name>
    <dbReference type="NCBI Taxonomy" id="1172194"/>
    <lineage>
        <taxon>Bacteria</taxon>
        <taxon>Pseudomonadati</taxon>
        <taxon>Pseudomonadota</taxon>
        <taxon>Gammaproteobacteria</taxon>
        <taxon>Nevskiales</taxon>
        <taxon>Nevskiaceae</taxon>
        <taxon>Hydrocarboniphaga</taxon>
    </lineage>
</organism>
<protein>
    <recommendedName>
        <fullName evidence="2">Luciferase-like monooxygenase</fullName>
    </recommendedName>
</protein>
<dbReference type="OrthoDB" id="9780518at2"/>
<dbReference type="AlphaFoldDB" id="I8T609"/>
<evidence type="ECO:0000256" key="1">
    <source>
        <dbReference type="ARBA" id="ARBA00007789"/>
    </source>
</evidence>
<accession>I8T609</accession>
<dbReference type="InterPro" id="IPR019949">
    <property type="entry name" value="CmoO-like"/>
</dbReference>
<sequence>MRRMNKAPALSVLDLVPVSEGTAPSDAIRRVGDLARLAEKLDYARIWYAEHHALPSVACSAPELLIGHAASVTQRIRVGSGGIMLPNHPSLRVAENFHTLRALYPNRIDLGVGRAPGGVPNVPRALRAAPGEMFGQQLAELYAYSAPDWSQVMDPSTEVHAVPADAGLPPMWLLGSSGASARMAGAAGLGYAFATHFSPTPAAPAMRTYRESFQPSDEHFPAPHAILCVAVICAPTDEEARYLAGSMELAWVRMQSNQFPPLPSPEAAAAYQYGYESEALERFRKLAVIGSPTTVRERLLDLARDNQADELMLITNVWDHVLRLRSYELVAEAMRA</sequence>
<dbReference type="InterPro" id="IPR050766">
    <property type="entry name" value="Bact_Lucif_Oxidored"/>
</dbReference>
<keyword evidence="5" id="KW-1185">Reference proteome</keyword>
<dbReference type="STRING" id="1172194.WQQ_29670"/>
<dbReference type="SUPFAM" id="SSF51679">
    <property type="entry name" value="Bacterial luciferase-like"/>
    <property type="match status" value="1"/>
</dbReference>
<dbReference type="PANTHER" id="PTHR30137:SF6">
    <property type="entry name" value="LUCIFERASE-LIKE MONOOXYGENASE"/>
    <property type="match status" value="1"/>
</dbReference>
<proteinExistence type="predicted"/>
<dbReference type="FunFam" id="3.20.20.30:FF:000002">
    <property type="entry name" value="LLM class flavin-dependent oxidoreductase"/>
    <property type="match status" value="1"/>
</dbReference>
<dbReference type="Proteomes" id="UP000003704">
    <property type="component" value="Unassembled WGS sequence"/>
</dbReference>
<dbReference type="GO" id="GO:0016705">
    <property type="term" value="F:oxidoreductase activity, acting on paired donors, with incorporation or reduction of molecular oxygen"/>
    <property type="evidence" value="ECO:0007669"/>
    <property type="project" value="InterPro"/>
</dbReference>
<dbReference type="Gene3D" id="3.20.20.30">
    <property type="entry name" value="Luciferase-like domain"/>
    <property type="match status" value="1"/>
</dbReference>
<dbReference type="GO" id="GO:0005829">
    <property type="term" value="C:cytosol"/>
    <property type="evidence" value="ECO:0007669"/>
    <property type="project" value="TreeGrafter"/>
</dbReference>